<sequence length="57" mass="6797">MMTMKVVMMIMRSKEAGYGILFFRKIGFFRICLGQTLYIKPRFSIQAMQSHANTYFY</sequence>
<proteinExistence type="predicted"/>
<dbReference type="AlphaFoldDB" id="A0A0E9URY0"/>
<dbReference type="EMBL" id="GBXM01040076">
    <property type="protein sequence ID" value="JAH68501.1"/>
    <property type="molecule type" value="Transcribed_RNA"/>
</dbReference>
<protein>
    <submittedName>
        <fullName evidence="1">Uncharacterized protein</fullName>
    </submittedName>
</protein>
<reference evidence="1" key="2">
    <citation type="journal article" date="2015" name="Fish Shellfish Immunol.">
        <title>Early steps in the European eel (Anguilla anguilla)-Vibrio vulnificus interaction in the gills: Role of the RtxA13 toxin.</title>
        <authorList>
            <person name="Callol A."/>
            <person name="Pajuelo D."/>
            <person name="Ebbesson L."/>
            <person name="Teles M."/>
            <person name="MacKenzie S."/>
            <person name="Amaro C."/>
        </authorList>
    </citation>
    <scope>NUCLEOTIDE SEQUENCE</scope>
</reference>
<organism evidence="1">
    <name type="scientific">Anguilla anguilla</name>
    <name type="common">European freshwater eel</name>
    <name type="synonym">Muraena anguilla</name>
    <dbReference type="NCBI Taxonomy" id="7936"/>
    <lineage>
        <taxon>Eukaryota</taxon>
        <taxon>Metazoa</taxon>
        <taxon>Chordata</taxon>
        <taxon>Craniata</taxon>
        <taxon>Vertebrata</taxon>
        <taxon>Euteleostomi</taxon>
        <taxon>Actinopterygii</taxon>
        <taxon>Neopterygii</taxon>
        <taxon>Teleostei</taxon>
        <taxon>Anguilliformes</taxon>
        <taxon>Anguillidae</taxon>
        <taxon>Anguilla</taxon>
    </lineage>
</organism>
<evidence type="ECO:0000313" key="1">
    <source>
        <dbReference type="EMBL" id="JAH68501.1"/>
    </source>
</evidence>
<accession>A0A0E9URY0</accession>
<reference evidence="1" key="1">
    <citation type="submission" date="2014-11" db="EMBL/GenBank/DDBJ databases">
        <authorList>
            <person name="Amaro Gonzalez C."/>
        </authorList>
    </citation>
    <scope>NUCLEOTIDE SEQUENCE</scope>
</reference>
<name>A0A0E9URY0_ANGAN</name>